<feature type="region of interest" description="Disordered" evidence="1">
    <location>
        <begin position="92"/>
        <end position="127"/>
    </location>
</feature>
<dbReference type="EMBL" id="LR134363">
    <property type="protein sequence ID" value="VEG74335.1"/>
    <property type="molecule type" value="Genomic_DNA"/>
</dbReference>
<accession>A0A448KBN1</accession>
<name>A0A448KBN1_9ACTO</name>
<dbReference type="Proteomes" id="UP000276899">
    <property type="component" value="Chromosome"/>
</dbReference>
<gene>
    <name evidence="2" type="ORF">NCTC11923_00969</name>
</gene>
<dbReference type="STRING" id="1278298.GCA_000428685_02405"/>
<evidence type="ECO:0000256" key="1">
    <source>
        <dbReference type="SAM" id="MobiDB-lite"/>
    </source>
</evidence>
<reference evidence="2 3" key="1">
    <citation type="submission" date="2018-12" db="EMBL/GenBank/DDBJ databases">
        <authorList>
            <consortium name="Pathogen Informatics"/>
        </authorList>
    </citation>
    <scope>NUCLEOTIDE SEQUENCE [LARGE SCALE GENOMIC DNA]</scope>
    <source>
        <strain evidence="2 3">NCTC11923</strain>
    </source>
</reference>
<sequence length="127" mass="13517">MVLRATDNSWVAYGENGNNALRTLERRTGTKGEPVPGTNAVVFAYSTDWTSSPQAHAYWVEGRAGFSVRTLTVDDVDASTVAAAEKIVRKYAPEVLKDAPERTEDPGPNYNDPATSTATPSPAASSG</sequence>
<dbReference type="KEGG" id="asla:NCTC11923_00969"/>
<proteinExistence type="predicted"/>
<evidence type="ECO:0000313" key="3">
    <source>
        <dbReference type="Proteomes" id="UP000276899"/>
    </source>
</evidence>
<dbReference type="RefSeq" id="WP_126412176.1">
    <property type="nucleotide sequence ID" value="NZ_CBCRWE010000043.1"/>
</dbReference>
<dbReference type="AlphaFoldDB" id="A0A448KBN1"/>
<keyword evidence="3" id="KW-1185">Reference proteome</keyword>
<feature type="compositionally biased region" description="Low complexity" evidence="1">
    <location>
        <begin position="113"/>
        <end position="127"/>
    </location>
</feature>
<evidence type="ECO:0000313" key="2">
    <source>
        <dbReference type="EMBL" id="VEG74335.1"/>
    </source>
</evidence>
<organism evidence="2 3">
    <name type="scientific">Actinomyces slackii</name>
    <dbReference type="NCBI Taxonomy" id="52774"/>
    <lineage>
        <taxon>Bacteria</taxon>
        <taxon>Bacillati</taxon>
        <taxon>Actinomycetota</taxon>
        <taxon>Actinomycetes</taxon>
        <taxon>Actinomycetales</taxon>
        <taxon>Actinomycetaceae</taxon>
        <taxon>Actinomyces</taxon>
    </lineage>
</organism>
<feature type="compositionally biased region" description="Basic and acidic residues" evidence="1">
    <location>
        <begin position="92"/>
        <end position="105"/>
    </location>
</feature>
<protein>
    <submittedName>
        <fullName evidence="2">Uncharacterized protein</fullName>
    </submittedName>
</protein>